<dbReference type="AlphaFoldDB" id="A0A2T0XI82"/>
<dbReference type="InterPro" id="IPR016040">
    <property type="entry name" value="NAD(P)-bd_dom"/>
</dbReference>
<dbReference type="InterPro" id="IPR013445">
    <property type="entry name" value="CDP_4_6_deHydtase"/>
</dbReference>
<feature type="domain" description="NAD(P)-binding" evidence="1">
    <location>
        <begin position="19"/>
        <end position="334"/>
    </location>
</feature>
<dbReference type="RefSeq" id="WP_106227339.1">
    <property type="nucleotide sequence ID" value="NZ_PVTV01000012.1"/>
</dbReference>
<dbReference type="CDD" id="cd05252">
    <property type="entry name" value="CDP_GD_SDR_e"/>
    <property type="match status" value="1"/>
</dbReference>
<dbReference type="Gene3D" id="3.90.25.10">
    <property type="entry name" value="UDP-galactose 4-epimerase, domain 1"/>
    <property type="match status" value="1"/>
</dbReference>
<dbReference type="EMBL" id="PVTV01000012">
    <property type="protein sequence ID" value="PRY98658.1"/>
    <property type="molecule type" value="Genomic_DNA"/>
</dbReference>
<dbReference type="OrthoDB" id="9779041at2"/>
<gene>
    <name evidence="2" type="ORF">BCM14_1491</name>
</gene>
<name>A0A2T0XI82_9BURK</name>
<evidence type="ECO:0000259" key="1">
    <source>
        <dbReference type="Pfam" id="PF16363"/>
    </source>
</evidence>
<proteinExistence type="predicted"/>
<dbReference type="SUPFAM" id="SSF51735">
    <property type="entry name" value="NAD(P)-binding Rossmann-fold domains"/>
    <property type="match status" value="1"/>
</dbReference>
<reference evidence="2 3" key="1">
    <citation type="submission" date="2018-03" db="EMBL/GenBank/DDBJ databases">
        <title>Genomic Encyclopedia of Type Strains, Phase III (KMG-III): the genomes of soil and plant-associated and newly described type strains.</title>
        <authorList>
            <person name="Whitman W."/>
        </authorList>
    </citation>
    <scope>NUCLEOTIDE SEQUENCE [LARGE SCALE GENOMIC DNA]</scope>
    <source>
        <strain evidence="2 3">MWH-P2sevCIIIb</strain>
    </source>
</reference>
<dbReference type="Proteomes" id="UP000238308">
    <property type="component" value="Unassembled WGS sequence"/>
</dbReference>
<dbReference type="Gene3D" id="3.40.50.720">
    <property type="entry name" value="NAD(P)-binding Rossmann-like Domain"/>
    <property type="match status" value="1"/>
</dbReference>
<evidence type="ECO:0000313" key="2">
    <source>
        <dbReference type="EMBL" id="PRY98658.1"/>
    </source>
</evidence>
<protein>
    <submittedName>
        <fullName evidence="2">CDP-glucose 4,6-dehydratase</fullName>
    </submittedName>
</protein>
<dbReference type="Pfam" id="PF16363">
    <property type="entry name" value="GDP_Man_Dehyd"/>
    <property type="match status" value="1"/>
</dbReference>
<sequence>MESSALPDDPFWRGKKVFLTGHSGFKGGWLTLWLTLMGAKVTGYSLPPNTKPSMFAVCGVQDVAECSLFGDIREYQQLERAMKDAAPDIVFHLAAQPLVRHSYVHPVETYQTNVMGTVNLLEAMRQIRTIRAAIIVTTDKCYENTEQSVAFSEDDPMGGHDPYSSSKGCAEIVVSAYQRSFFSRDTYPAHGVAIATARAGNVIGGGDWSVDRLVPDALAAFQTGQYLSIRNPNAIRPWQHVLDPLAGYLVLAKKLFKSGVTYNGAWNFGPDPENEKRVVDVISSLASAWGPSAKWRYDEAIHAHEARFLKLDCSKAHSQLDWRPQYPLEIALQKTVEWHLAASASKNMREFSNSQIAEYRLSHSSN</sequence>
<dbReference type="PANTHER" id="PTHR43000">
    <property type="entry name" value="DTDP-D-GLUCOSE 4,6-DEHYDRATASE-RELATED"/>
    <property type="match status" value="1"/>
</dbReference>
<keyword evidence="3" id="KW-1185">Reference proteome</keyword>
<comment type="caution">
    <text evidence="2">The sequence shown here is derived from an EMBL/GenBank/DDBJ whole genome shotgun (WGS) entry which is preliminary data.</text>
</comment>
<organism evidence="2 3">
    <name type="scientific">Jezberella montanilacus</name>
    <dbReference type="NCBI Taxonomy" id="323426"/>
    <lineage>
        <taxon>Bacteria</taxon>
        <taxon>Pseudomonadati</taxon>
        <taxon>Pseudomonadota</taxon>
        <taxon>Betaproteobacteria</taxon>
        <taxon>Burkholderiales</taxon>
        <taxon>Alcaligenaceae</taxon>
        <taxon>Jezberella</taxon>
    </lineage>
</organism>
<dbReference type="InterPro" id="IPR036291">
    <property type="entry name" value="NAD(P)-bd_dom_sf"/>
</dbReference>
<evidence type="ECO:0000313" key="3">
    <source>
        <dbReference type="Proteomes" id="UP000238308"/>
    </source>
</evidence>
<dbReference type="NCBIfam" id="TIGR02622">
    <property type="entry name" value="CDP_4_6_dhtase"/>
    <property type="match status" value="1"/>
</dbReference>
<accession>A0A2T0XI82</accession>